<feature type="transmembrane region" description="Helical" evidence="5">
    <location>
        <begin position="112"/>
        <end position="132"/>
    </location>
</feature>
<feature type="transmembrane region" description="Helical" evidence="5">
    <location>
        <begin position="152"/>
        <end position="174"/>
    </location>
</feature>
<feature type="region of interest" description="Disordered" evidence="4">
    <location>
        <begin position="814"/>
        <end position="838"/>
    </location>
</feature>
<feature type="compositionally biased region" description="Pro residues" evidence="4">
    <location>
        <begin position="815"/>
        <end position="830"/>
    </location>
</feature>
<feature type="region of interest" description="Disordered" evidence="4">
    <location>
        <begin position="866"/>
        <end position="933"/>
    </location>
</feature>
<dbReference type="PROSITE" id="PS50011">
    <property type="entry name" value="PROTEIN_KINASE_DOM"/>
    <property type="match status" value="1"/>
</dbReference>
<evidence type="ECO:0000256" key="3">
    <source>
        <dbReference type="PROSITE-ProRule" id="PRU10141"/>
    </source>
</evidence>
<dbReference type="AlphaFoldDB" id="A0A813HC68"/>
<dbReference type="PROSITE" id="PS00107">
    <property type="entry name" value="PROTEIN_KINASE_ATP"/>
    <property type="match status" value="1"/>
</dbReference>
<evidence type="ECO:0000256" key="1">
    <source>
        <dbReference type="ARBA" id="ARBA00022741"/>
    </source>
</evidence>
<evidence type="ECO:0000256" key="2">
    <source>
        <dbReference type="ARBA" id="ARBA00022840"/>
    </source>
</evidence>
<dbReference type="PANTHER" id="PTHR44329">
    <property type="entry name" value="SERINE/THREONINE-PROTEIN KINASE TNNI3K-RELATED"/>
    <property type="match status" value="1"/>
</dbReference>
<keyword evidence="2 3" id="KW-0067">ATP-binding</keyword>
<proteinExistence type="predicted"/>
<dbReference type="GO" id="GO:0004672">
    <property type="term" value="F:protein kinase activity"/>
    <property type="evidence" value="ECO:0007669"/>
    <property type="project" value="InterPro"/>
</dbReference>
<keyword evidence="5" id="KW-0472">Membrane</keyword>
<dbReference type="Gene3D" id="1.10.510.10">
    <property type="entry name" value="Transferase(Phosphotransferase) domain 1"/>
    <property type="match status" value="1"/>
</dbReference>
<feature type="transmembrane region" description="Helical" evidence="5">
    <location>
        <begin position="37"/>
        <end position="56"/>
    </location>
</feature>
<comment type="caution">
    <text evidence="7">The sequence shown here is derived from an EMBL/GenBank/DDBJ whole genome shotgun (WGS) entry which is preliminary data.</text>
</comment>
<sequence>MATCSPGRWAAIASTLVRWMLQSPPTKWRVDFHRRSNIAMFSTGMVIGIWSLLSAMKNGVQIHRGVLHSADQLAGNALVMVSFGVGTVGIGAAGVLLHIIRPHPRMMELSSLFLTISSFLLVAYSAASIEAPGDRLFAFGKITTLYKMPVPLFGWSPQASMAFLTGVFIFDLFLPSVSFGQMDESVTNYQTEASAMIFVLQLAITASYQSMLWQLYRTQMMFAARESSFNGLITATFDSKLWVSANRDFTVLKILQADRQFMGLMGRKAEVGRDHFDSCFMDMAESKRVQDAMKKVTLSGPKLINTNLAASTEPAGLAVELLISLQPGGLQVSKNKAFWEQIGEAMSSEDTVAFTFLIGIRTSSAVEQYPSQIEAAELGEERAALDALREDTPKVNELIAALRGISSQEAQGAANRTASVAQGGASPAWTNTESARAFRAGASGVQAGLYEITRLASLEHWLISKEELELLPARLLGQGGFGLVIEARYHGSPVAVKIPKKKAGYLQQNVRGNLLHELRMMRVIRHPNIVLFYGACIEEESREVALVFEKVSGRTLCAWISQKNPGEEHRLDVLLNIARALQYLHRQVPNIIHGDLTDTNIFVEARGEPVNWCVKVADFGLASRTRGLCGSVMCSPFWAAPEMRPGLGGSPCDKSNFRDGSYGVEMSVSADVFSFGLIMQFVATSKAPLKERNLTDIFQEHPQPWHELDAAIAASWPETHLAEICKPVADLCVFWDATLRASMGLVAELLEKAAFRLEHELPTTPEKSFHFPQQLHSKELPSASLELQPYTTTYGRPSPKVSVSPSLVPLLVLPGCPPPADHQAPDPPTEPALSMRSGGLNFDEGLELARELALQMRDNRPKYHRVFSEEDMGEANSLQQGSSRRSHRSVTIRKSQTDGSESFSFRRFPGHSSEADIEISQSLAEPVFRASQQ</sequence>
<evidence type="ECO:0000313" key="7">
    <source>
        <dbReference type="EMBL" id="CAE8635627.1"/>
    </source>
</evidence>
<dbReference type="InterPro" id="IPR017441">
    <property type="entry name" value="Protein_kinase_ATP_BS"/>
</dbReference>
<feature type="binding site" evidence="3">
    <location>
        <position position="501"/>
    </location>
    <ligand>
        <name>ATP</name>
        <dbReference type="ChEBI" id="CHEBI:30616"/>
    </ligand>
</feature>
<keyword evidence="5" id="KW-0812">Transmembrane</keyword>
<feature type="transmembrane region" description="Helical" evidence="5">
    <location>
        <begin position="195"/>
        <end position="216"/>
    </location>
</feature>
<dbReference type="Gene3D" id="3.30.200.20">
    <property type="entry name" value="Phosphorylase Kinase, domain 1"/>
    <property type="match status" value="1"/>
</dbReference>
<reference evidence="7" key="1">
    <citation type="submission" date="2021-02" db="EMBL/GenBank/DDBJ databases">
        <authorList>
            <person name="Dougan E. K."/>
            <person name="Rhodes N."/>
            <person name="Thang M."/>
            <person name="Chan C."/>
        </authorList>
    </citation>
    <scope>NUCLEOTIDE SEQUENCE</scope>
</reference>
<dbReference type="EMBL" id="CAJNNV010031325">
    <property type="protein sequence ID" value="CAE8635627.1"/>
    <property type="molecule type" value="Genomic_DNA"/>
</dbReference>
<evidence type="ECO:0000256" key="4">
    <source>
        <dbReference type="SAM" id="MobiDB-lite"/>
    </source>
</evidence>
<protein>
    <recommendedName>
        <fullName evidence="6">Protein kinase domain-containing protein</fullName>
    </recommendedName>
</protein>
<evidence type="ECO:0000256" key="5">
    <source>
        <dbReference type="SAM" id="Phobius"/>
    </source>
</evidence>
<dbReference type="InterPro" id="IPR011009">
    <property type="entry name" value="Kinase-like_dom_sf"/>
</dbReference>
<dbReference type="GO" id="GO:0005524">
    <property type="term" value="F:ATP binding"/>
    <property type="evidence" value="ECO:0007669"/>
    <property type="project" value="UniProtKB-UniRule"/>
</dbReference>
<dbReference type="InterPro" id="IPR051681">
    <property type="entry name" value="Ser/Thr_Kinases-Pseudokinases"/>
</dbReference>
<dbReference type="InterPro" id="IPR000719">
    <property type="entry name" value="Prot_kinase_dom"/>
</dbReference>
<dbReference type="PANTHER" id="PTHR44329:SF298">
    <property type="entry name" value="MIXED LINEAGE KINASE DOMAIN-LIKE PROTEIN"/>
    <property type="match status" value="1"/>
</dbReference>
<keyword evidence="1 3" id="KW-0547">Nucleotide-binding</keyword>
<dbReference type="OrthoDB" id="26722at2759"/>
<dbReference type="Pfam" id="PF00069">
    <property type="entry name" value="Pkinase"/>
    <property type="match status" value="1"/>
</dbReference>
<organism evidence="7 8">
    <name type="scientific">Polarella glacialis</name>
    <name type="common">Dinoflagellate</name>
    <dbReference type="NCBI Taxonomy" id="89957"/>
    <lineage>
        <taxon>Eukaryota</taxon>
        <taxon>Sar</taxon>
        <taxon>Alveolata</taxon>
        <taxon>Dinophyceae</taxon>
        <taxon>Suessiales</taxon>
        <taxon>Suessiaceae</taxon>
        <taxon>Polarella</taxon>
    </lineage>
</organism>
<keyword evidence="8" id="KW-1185">Reference proteome</keyword>
<dbReference type="GO" id="GO:0097527">
    <property type="term" value="P:necroptotic signaling pathway"/>
    <property type="evidence" value="ECO:0007669"/>
    <property type="project" value="TreeGrafter"/>
</dbReference>
<dbReference type="Proteomes" id="UP000654075">
    <property type="component" value="Unassembled WGS sequence"/>
</dbReference>
<evidence type="ECO:0000313" key="8">
    <source>
        <dbReference type="Proteomes" id="UP000654075"/>
    </source>
</evidence>
<name>A0A813HC68_POLGL</name>
<gene>
    <name evidence="7" type="ORF">PGLA1383_LOCUS51221</name>
</gene>
<feature type="transmembrane region" description="Helical" evidence="5">
    <location>
        <begin position="76"/>
        <end position="100"/>
    </location>
</feature>
<keyword evidence="5" id="KW-1133">Transmembrane helix</keyword>
<dbReference type="SUPFAM" id="SSF56112">
    <property type="entry name" value="Protein kinase-like (PK-like)"/>
    <property type="match status" value="1"/>
</dbReference>
<accession>A0A813HC68</accession>
<evidence type="ECO:0000259" key="6">
    <source>
        <dbReference type="PROSITE" id="PS50011"/>
    </source>
</evidence>
<feature type="compositionally biased region" description="Polar residues" evidence="4">
    <location>
        <begin position="892"/>
        <end position="903"/>
    </location>
</feature>
<feature type="domain" description="Protein kinase" evidence="6">
    <location>
        <begin position="470"/>
        <end position="755"/>
    </location>
</feature>